<evidence type="ECO:0000313" key="1">
    <source>
        <dbReference type="EMBL" id="MFK7161136.1"/>
    </source>
</evidence>
<gene>
    <name evidence="1" type="ORF">V6U78_08815</name>
</gene>
<dbReference type="CDD" id="cd12105">
    <property type="entry name" value="HmuY"/>
    <property type="match status" value="2"/>
</dbReference>
<protein>
    <submittedName>
        <fullName evidence="1">HmuY family protein</fullName>
    </submittedName>
</protein>
<evidence type="ECO:0000313" key="2">
    <source>
        <dbReference type="Proteomes" id="UP001621714"/>
    </source>
</evidence>
<name>A0ABW8PYS4_9GAMM</name>
<dbReference type="EMBL" id="JBANFI010000005">
    <property type="protein sequence ID" value="MFK7161136.1"/>
    <property type="molecule type" value="Genomic_DNA"/>
</dbReference>
<reference evidence="1 2" key="1">
    <citation type="submission" date="2024-02" db="EMBL/GenBank/DDBJ databases">
        <title>Marinospirillum sp. MEB 164 isolated from Lonar lake sediment.</title>
        <authorList>
            <person name="Joshi A."/>
            <person name="Thite S."/>
        </authorList>
    </citation>
    <scope>NUCLEOTIDE SEQUENCE [LARGE SCALE GENOMIC DNA]</scope>
    <source>
        <strain evidence="1 2">MEB164</strain>
    </source>
</reference>
<organism evidence="1 2">
    <name type="scientific">Marinospirillum alkalitolerans</name>
    <dbReference type="NCBI Taxonomy" id="3123374"/>
    <lineage>
        <taxon>Bacteria</taxon>
        <taxon>Pseudomonadati</taxon>
        <taxon>Pseudomonadota</taxon>
        <taxon>Gammaproteobacteria</taxon>
        <taxon>Oceanospirillales</taxon>
        <taxon>Oceanospirillaceae</taxon>
        <taxon>Marinospirillum</taxon>
    </lineage>
</organism>
<dbReference type="InterPro" id="IPR025921">
    <property type="entry name" value="HmuY"/>
</dbReference>
<sequence length="380" mass="41194">MLQLKNPALYGLVLASSLLLTGCSDSDSDSGSDQGLPPVQGQQVMTLDATSQTDWVYLNLITGQVLDAEAAANSTDWHLAARRMDIKLNSGASGPGQVRAALVANQNHLYDQQNQPIESQFLGMSANSELYLLDGPFSEPNSRSWVSEQVSNTFGMDWADYNHANGLYTANNQNGWILRSASGDAYAKMRMTALDFPTRAGQGIQSFAFDFYVQKPGESNFSTTPITWNGGALNNGSLCFSFVNGAEVACTGNHWDLQIGFEGRDFFLRTNSGPNGEGQAGSFGPFAWSDQATFVKAGDVPPRPGFAADTTSGIFGQHSWYAYGVGGGHQLWPNYRVYLIDTDGSNAEAPRYALQVIGYYNDAGQSGHMMLRYQEAPMQD</sequence>
<dbReference type="RefSeq" id="WP_405339539.1">
    <property type="nucleotide sequence ID" value="NZ_JBANFI010000005.1"/>
</dbReference>
<comment type="caution">
    <text evidence="1">The sequence shown here is derived from an EMBL/GenBank/DDBJ whole genome shotgun (WGS) entry which is preliminary data.</text>
</comment>
<dbReference type="Pfam" id="PF14064">
    <property type="entry name" value="HmuY"/>
    <property type="match status" value="1"/>
</dbReference>
<dbReference type="PROSITE" id="PS51257">
    <property type="entry name" value="PROKAR_LIPOPROTEIN"/>
    <property type="match status" value="1"/>
</dbReference>
<accession>A0ABW8PYS4</accession>
<proteinExistence type="predicted"/>
<dbReference type="Proteomes" id="UP001621714">
    <property type="component" value="Unassembled WGS sequence"/>
</dbReference>
<keyword evidence="2" id="KW-1185">Reference proteome</keyword>